<dbReference type="GO" id="GO:0016740">
    <property type="term" value="F:transferase activity"/>
    <property type="evidence" value="ECO:0007669"/>
    <property type="project" value="UniProtKB-KW"/>
</dbReference>
<dbReference type="AlphaFoldDB" id="A0A7W3TJ50"/>
<organism evidence="2 3">
    <name type="scientific">Marilutibacter spongiae</name>
    <dbReference type="NCBI Taxonomy" id="2025720"/>
    <lineage>
        <taxon>Bacteria</taxon>
        <taxon>Pseudomonadati</taxon>
        <taxon>Pseudomonadota</taxon>
        <taxon>Gammaproteobacteria</taxon>
        <taxon>Lysobacterales</taxon>
        <taxon>Lysobacteraceae</taxon>
        <taxon>Marilutibacter</taxon>
    </lineage>
</organism>
<dbReference type="RefSeq" id="WP_182684903.1">
    <property type="nucleotide sequence ID" value="NZ_JACHTF010000001.1"/>
</dbReference>
<protein>
    <submittedName>
        <fullName evidence="2">Glycosyltransferase</fullName>
    </submittedName>
</protein>
<reference evidence="2 3" key="1">
    <citation type="submission" date="2020-08" db="EMBL/GenBank/DDBJ databases">
        <authorList>
            <person name="Xu S."/>
            <person name="Li A."/>
        </authorList>
    </citation>
    <scope>NUCLEOTIDE SEQUENCE [LARGE SCALE GENOMIC DNA]</scope>
    <source>
        <strain evidence="2 3">119BY6-57</strain>
    </source>
</reference>
<comment type="caution">
    <text evidence="2">The sequence shown here is derived from an EMBL/GenBank/DDBJ whole genome shotgun (WGS) entry which is preliminary data.</text>
</comment>
<dbReference type="InterPro" id="IPR029044">
    <property type="entry name" value="Nucleotide-diphossugar_trans"/>
</dbReference>
<dbReference type="CDD" id="cd04186">
    <property type="entry name" value="GT_2_like_c"/>
    <property type="match status" value="1"/>
</dbReference>
<dbReference type="Gene3D" id="3.90.550.10">
    <property type="entry name" value="Spore Coat Polysaccharide Biosynthesis Protein SpsA, Chain A"/>
    <property type="match status" value="1"/>
</dbReference>
<dbReference type="Gene3D" id="3.40.50.2000">
    <property type="entry name" value="Glycogen Phosphorylase B"/>
    <property type="match status" value="1"/>
</dbReference>
<dbReference type="InterPro" id="IPR001173">
    <property type="entry name" value="Glyco_trans_2-like"/>
</dbReference>
<dbReference type="SUPFAM" id="SSF53756">
    <property type="entry name" value="UDP-Glycosyltransferase/glycogen phosphorylase"/>
    <property type="match status" value="1"/>
</dbReference>
<dbReference type="EMBL" id="JACHTF010000001">
    <property type="protein sequence ID" value="MBB1059196.1"/>
    <property type="molecule type" value="Genomic_DNA"/>
</dbReference>
<dbReference type="Proteomes" id="UP000523196">
    <property type="component" value="Unassembled WGS sequence"/>
</dbReference>
<dbReference type="CDD" id="cd03801">
    <property type="entry name" value="GT4_PimA-like"/>
    <property type="match status" value="1"/>
</dbReference>
<sequence>MRMSAADIRFQIDRITGLCRRGLASLRTRGWRASWERVLKQFQRVPRQQRPDLYLPDTGPFAPFTLPCSNPPRASIVIPVYDQFAHTLACLRAVAAHPPATTFEVIVVDDGSTDDTEAALRQVAGLRYHRRAENGGFIAACNDGAAIAKGDYLVFLNNDTVPQPGWLDALIDTFDAHPGTGVAGGQLLYPDGRLQEAGGIVRRDGSAEKLGRHQAADAPAVAFVRRVDYCSGAALAIARDLFLELGGFDPLYAPAFYEDTDLCMKVRERGLQVLVQPRSRIVHVEGATAGTDTRKGVKAYQLRNQAKFASRWERRLAGHPGHEVPLSRVTDRHHARCVLVVDALTPRPNHDSGSLRLVNLMRLLGEEGAHVVFLPANLREDGEHTRHLQSLGIEAWFAPFARRFPAWLREHGARFDTVVVCRHYVMREMLPLLREHAPRARLVFDTVDLHYLRERRGAELAGDPALARAAERTRELELDLVHRSDATLVVSAVERELLASDAPGTRVEVLSNLHHLPAHGPDFRQRSDVMFVGGFRHPPNVDAVLWFTAEVWPLLRARAPALRFHCIGGDVPDAIRRLHGHDGIEVHGHVPDLAPWLEGARVAVAPLRYGAGVKGKVNQSMAHGQPVVATRCAVEGMHLVDGHDVLVADTPPAFADAVLRAHGDEVLWQQLAANARRNVEQHFSLDAGRGVVRRVLLRGDEPSERA</sequence>
<dbReference type="Pfam" id="PF13692">
    <property type="entry name" value="Glyco_trans_1_4"/>
    <property type="match status" value="1"/>
</dbReference>
<name>A0A7W3TJ50_9GAMM</name>
<dbReference type="SUPFAM" id="SSF53448">
    <property type="entry name" value="Nucleotide-diphospho-sugar transferases"/>
    <property type="match status" value="1"/>
</dbReference>
<dbReference type="PANTHER" id="PTHR43179:SF7">
    <property type="entry name" value="RHAMNOSYLTRANSFERASE WBBL"/>
    <property type="match status" value="1"/>
</dbReference>
<dbReference type="Pfam" id="PF00535">
    <property type="entry name" value="Glycos_transf_2"/>
    <property type="match status" value="1"/>
</dbReference>
<evidence type="ECO:0000259" key="1">
    <source>
        <dbReference type="Pfam" id="PF00535"/>
    </source>
</evidence>
<evidence type="ECO:0000313" key="3">
    <source>
        <dbReference type="Proteomes" id="UP000523196"/>
    </source>
</evidence>
<gene>
    <name evidence="2" type="ORF">H4F98_01260</name>
</gene>
<evidence type="ECO:0000313" key="2">
    <source>
        <dbReference type="EMBL" id="MBB1059196.1"/>
    </source>
</evidence>
<keyword evidence="2" id="KW-0808">Transferase</keyword>
<accession>A0A7W3TJ50</accession>
<keyword evidence="3" id="KW-1185">Reference proteome</keyword>
<dbReference type="PANTHER" id="PTHR43179">
    <property type="entry name" value="RHAMNOSYLTRANSFERASE WBBL"/>
    <property type="match status" value="1"/>
</dbReference>
<feature type="domain" description="Glycosyltransferase 2-like" evidence="1">
    <location>
        <begin position="75"/>
        <end position="195"/>
    </location>
</feature>
<proteinExistence type="predicted"/>